<dbReference type="InterPro" id="IPR050356">
    <property type="entry name" value="SulA_CellDiv_inhibitor"/>
</dbReference>
<dbReference type="InterPro" id="IPR043128">
    <property type="entry name" value="Rev_trsase/Diguanyl_cyclase"/>
</dbReference>
<dbReference type="CDD" id="cd03468">
    <property type="entry name" value="PolY_like"/>
    <property type="match status" value="1"/>
</dbReference>
<feature type="compositionally biased region" description="Basic residues" evidence="3">
    <location>
        <begin position="177"/>
        <end position="186"/>
    </location>
</feature>
<dbReference type="Gene3D" id="3.40.1170.60">
    <property type="match status" value="1"/>
</dbReference>
<dbReference type="SUPFAM" id="SSF56672">
    <property type="entry name" value="DNA/RNA polymerases"/>
    <property type="match status" value="1"/>
</dbReference>
<proteinExistence type="inferred from homology"/>
<gene>
    <name evidence="5" type="ORF">RC74_04660</name>
</gene>
<feature type="domain" description="UmuC" evidence="4">
    <location>
        <begin position="28"/>
        <end position="152"/>
    </location>
</feature>
<dbReference type="GO" id="GO:0032259">
    <property type="term" value="P:methylation"/>
    <property type="evidence" value="ECO:0007669"/>
    <property type="project" value="UniProtKB-KW"/>
</dbReference>
<dbReference type="EMBL" id="CP014327">
    <property type="protein sequence ID" value="AML50667.1"/>
    <property type="molecule type" value="Genomic_DNA"/>
</dbReference>
<keyword evidence="2" id="KW-0227">DNA damage</keyword>
<dbReference type="KEGG" id="hat:RC74_04660"/>
<dbReference type="STRING" id="1579316.RC74_04660"/>
<dbReference type="GO" id="GO:0008168">
    <property type="term" value="F:methyltransferase activity"/>
    <property type="evidence" value="ECO:0007669"/>
    <property type="project" value="UniProtKB-KW"/>
</dbReference>
<reference evidence="5 6" key="1">
    <citation type="submission" date="2016-02" db="EMBL/GenBank/DDBJ databases">
        <title>Complete genome sequence of Halocynthiibacter arcticus PAMC 20958t from arctic marine sediment.</title>
        <authorList>
            <person name="Lee Y.M."/>
            <person name="Baek K."/>
            <person name="Lee H.K."/>
            <person name="Shin S.C."/>
        </authorList>
    </citation>
    <scope>NUCLEOTIDE SEQUENCE [LARGE SCALE GENOMIC DNA]</scope>
    <source>
        <strain evidence="5">PAMC 20958</strain>
    </source>
</reference>
<dbReference type="Proteomes" id="UP000070371">
    <property type="component" value="Chromosome"/>
</dbReference>
<keyword evidence="6" id="KW-1185">Reference proteome</keyword>
<evidence type="ECO:0000256" key="2">
    <source>
        <dbReference type="ARBA" id="ARBA00022763"/>
    </source>
</evidence>
<dbReference type="Gene3D" id="3.30.70.270">
    <property type="match status" value="1"/>
</dbReference>
<evidence type="ECO:0000259" key="4">
    <source>
        <dbReference type="Pfam" id="PF00817"/>
    </source>
</evidence>
<feature type="region of interest" description="Disordered" evidence="3">
    <location>
        <begin position="167"/>
        <end position="201"/>
    </location>
</feature>
<evidence type="ECO:0000313" key="5">
    <source>
        <dbReference type="EMBL" id="AML50667.1"/>
    </source>
</evidence>
<dbReference type="PANTHER" id="PTHR35369">
    <property type="entry name" value="BLR3025 PROTEIN-RELATED"/>
    <property type="match status" value="1"/>
</dbReference>
<dbReference type="InterPro" id="IPR001126">
    <property type="entry name" value="UmuC"/>
</dbReference>
<dbReference type="AlphaFoldDB" id="A0A126UXP9"/>
<sequence>MPAKRILSLWFPRLGAERLLRLERGTLEAPLAVARDTGNMQILSSLSLAASEAGLTMGQPLRDARTMCPALITRLQNPQAEADFLKTLRRWAGKFSPWVGEQGETALILDITGCAHLFGGEESLLAAVEEDCLQLNLTVHAGIADTVGAAWALARYAGQPLGMARTGDAVDQEARATRSRATKRRNWERGGPTPRAMPRAPRGARIAAPGTTHSALAPLPVAALRLPESITTQLTRLGVRQIGELAGMPRAALARRFGKDVMLRLDQAHGVAPEPVSPARAPLHFAVRLTLPEPIGLEADMLAGIDRLLPALAERLQAKGRGARRVRFQAFRTDQTSQIIEIGLARPSSDPDRIRPLLAMKLSDIDVGFGVDILRIEAHQTESLAPQQHKGHFDASGQARANMAQDTALDDLIGRLGARLGLEAITRRHPASSHLPEKAALTFGAAWSTAYGVDMGADATWPIPATRRPLHLWRPEPLMGTQPDPMPPERLKFRGQMFEITYASGPERVAPEWWLDDPDWRNGVRDYWRATTQHGQQLWIYFAHGAALSTGWFCHGRFA</sequence>
<keyword evidence="5" id="KW-0489">Methyltransferase</keyword>
<organism evidence="5 6">
    <name type="scientific">Falsihalocynthiibacter arcticus</name>
    <dbReference type="NCBI Taxonomy" id="1579316"/>
    <lineage>
        <taxon>Bacteria</taxon>
        <taxon>Pseudomonadati</taxon>
        <taxon>Pseudomonadota</taxon>
        <taxon>Alphaproteobacteria</taxon>
        <taxon>Rhodobacterales</taxon>
        <taxon>Roseobacteraceae</taxon>
        <taxon>Falsihalocynthiibacter</taxon>
    </lineage>
</organism>
<evidence type="ECO:0000313" key="6">
    <source>
        <dbReference type="Proteomes" id="UP000070371"/>
    </source>
</evidence>
<comment type="similarity">
    <text evidence="1">Belongs to the DNA polymerase type-Y family.</text>
</comment>
<keyword evidence="5" id="KW-0808">Transferase</keyword>
<dbReference type="RefSeq" id="WP_039002406.1">
    <property type="nucleotide sequence ID" value="NZ_CP014327.1"/>
</dbReference>
<protein>
    <submittedName>
        <fullName evidence="5">DNA methylase</fullName>
    </submittedName>
</protein>
<evidence type="ECO:0000256" key="3">
    <source>
        <dbReference type="SAM" id="MobiDB-lite"/>
    </source>
</evidence>
<dbReference type="InterPro" id="IPR043502">
    <property type="entry name" value="DNA/RNA_pol_sf"/>
</dbReference>
<evidence type="ECO:0000256" key="1">
    <source>
        <dbReference type="ARBA" id="ARBA00010945"/>
    </source>
</evidence>
<dbReference type="Pfam" id="PF00817">
    <property type="entry name" value="IMS"/>
    <property type="match status" value="1"/>
</dbReference>
<name>A0A126UXP9_9RHOB</name>
<dbReference type="PANTHER" id="PTHR35369:SF2">
    <property type="entry name" value="BLR3025 PROTEIN"/>
    <property type="match status" value="1"/>
</dbReference>
<dbReference type="OrthoDB" id="9788640at2"/>
<accession>A0A126UXP9</accession>
<dbReference type="GO" id="GO:0006281">
    <property type="term" value="P:DNA repair"/>
    <property type="evidence" value="ECO:0007669"/>
    <property type="project" value="InterPro"/>
</dbReference>
<feature type="compositionally biased region" description="Low complexity" evidence="3">
    <location>
        <begin position="189"/>
        <end position="201"/>
    </location>
</feature>